<keyword evidence="2" id="KW-1185">Reference proteome</keyword>
<evidence type="ECO:0000313" key="1">
    <source>
        <dbReference type="EMBL" id="MDR6785778.1"/>
    </source>
</evidence>
<keyword evidence="1" id="KW-0808">Transferase</keyword>
<comment type="caution">
    <text evidence="1">The sequence shown here is derived from an EMBL/GenBank/DDBJ whole genome shotgun (WGS) entry which is preliminary data.</text>
</comment>
<accession>A0ACC6L3C1</accession>
<organism evidence="1 2">
    <name type="scientific">Pedobacter africanus</name>
    <dbReference type="NCBI Taxonomy" id="151894"/>
    <lineage>
        <taxon>Bacteria</taxon>
        <taxon>Pseudomonadati</taxon>
        <taxon>Bacteroidota</taxon>
        <taxon>Sphingobacteriia</taxon>
        <taxon>Sphingobacteriales</taxon>
        <taxon>Sphingobacteriaceae</taxon>
        <taxon>Pedobacter</taxon>
    </lineage>
</organism>
<dbReference type="EMBL" id="JAVDTF010000005">
    <property type="protein sequence ID" value="MDR6785778.1"/>
    <property type="molecule type" value="Genomic_DNA"/>
</dbReference>
<sequence length="269" mass="31207">MIEEKYALGKAIYGDDFNIDQIKAWYDEESEAYADLGSKEKDTYDYSYHKINRLHGFKYLPEKQFERGLAFGAAWGHEILPIADRITELHIIEPSDHMRSEQIGNLKPVYSKPTVEGAIHYPDGHFDLVTCLGVIHHIPNVSFVISELCRVTKAGGYILLREPVISMGDWTVPRKGLTRNERGIPLPIFRKILAEQNVEVVNEALCFCMSSFFQRFWSRFSSRPVYTLDTYLWFDKWMSRLTEGNLHYHATSKLQRIAGQSVYYVLKKK</sequence>
<protein>
    <submittedName>
        <fullName evidence="1">SAM-dependent methyltransferase</fullName>
    </submittedName>
</protein>
<gene>
    <name evidence="1" type="ORF">J2X78_004370</name>
</gene>
<dbReference type="Proteomes" id="UP001246858">
    <property type="component" value="Unassembled WGS sequence"/>
</dbReference>
<keyword evidence="1" id="KW-0489">Methyltransferase</keyword>
<reference evidence="1" key="1">
    <citation type="submission" date="2023-07" db="EMBL/GenBank/DDBJ databases">
        <title>Sorghum-associated microbial communities from plants grown in Nebraska, USA.</title>
        <authorList>
            <person name="Schachtman D."/>
        </authorList>
    </citation>
    <scope>NUCLEOTIDE SEQUENCE</scope>
    <source>
        <strain evidence="1">2697</strain>
    </source>
</reference>
<evidence type="ECO:0000313" key="2">
    <source>
        <dbReference type="Proteomes" id="UP001246858"/>
    </source>
</evidence>
<proteinExistence type="predicted"/>
<name>A0ACC6L3C1_9SPHI</name>